<dbReference type="InterPro" id="IPR036291">
    <property type="entry name" value="NAD(P)-bd_dom_sf"/>
</dbReference>
<dbReference type="PANTHER" id="PTHR43245">
    <property type="entry name" value="BIFUNCTIONAL POLYMYXIN RESISTANCE PROTEIN ARNA"/>
    <property type="match status" value="1"/>
</dbReference>
<dbReference type="EMBL" id="JBITGY010000002">
    <property type="protein sequence ID" value="MFI6496899.1"/>
    <property type="molecule type" value="Genomic_DNA"/>
</dbReference>
<name>A0ABW7YLX4_9ACTN</name>
<proteinExistence type="predicted"/>
<dbReference type="Proteomes" id="UP001612741">
    <property type="component" value="Unassembled WGS sequence"/>
</dbReference>
<comment type="caution">
    <text evidence="2">The sequence shown here is derived from an EMBL/GenBank/DDBJ whole genome shotgun (WGS) entry which is preliminary data.</text>
</comment>
<evidence type="ECO:0000313" key="2">
    <source>
        <dbReference type="EMBL" id="MFI6496899.1"/>
    </source>
</evidence>
<dbReference type="Gene3D" id="3.40.50.720">
    <property type="entry name" value="NAD(P)-binding Rossmann-like Domain"/>
    <property type="match status" value="1"/>
</dbReference>
<dbReference type="InterPro" id="IPR050177">
    <property type="entry name" value="Lipid_A_modif_metabolic_enz"/>
</dbReference>
<evidence type="ECO:0000313" key="3">
    <source>
        <dbReference type="Proteomes" id="UP001612741"/>
    </source>
</evidence>
<dbReference type="Gene3D" id="3.90.25.10">
    <property type="entry name" value="UDP-galactose 4-epimerase, domain 1"/>
    <property type="match status" value="1"/>
</dbReference>
<feature type="domain" description="NAD-dependent epimerase/dehydratase" evidence="1">
    <location>
        <begin position="3"/>
        <end position="220"/>
    </location>
</feature>
<reference evidence="2 3" key="1">
    <citation type="submission" date="2024-10" db="EMBL/GenBank/DDBJ databases">
        <title>The Natural Products Discovery Center: Release of the First 8490 Sequenced Strains for Exploring Actinobacteria Biosynthetic Diversity.</title>
        <authorList>
            <person name="Kalkreuter E."/>
            <person name="Kautsar S.A."/>
            <person name="Yang D."/>
            <person name="Bader C.D."/>
            <person name="Teijaro C.N."/>
            <person name="Fluegel L."/>
            <person name="Davis C.M."/>
            <person name="Simpson J.R."/>
            <person name="Lauterbach L."/>
            <person name="Steele A.D."/>
            <person name="Gui C."/>
            <person name="Meng S."/>
            <person name="Li G."/>
            <person name="Viehrig K."/>
            <person name="Ye F."/>
            <person name="Su P."/>
            <person name="Kiefer A.F."/>
            <person name="Nichols A."/>
            <person name="Cepeda A.J."/>
            <person name="Yan W."/>
            <person name="Fan B."/>
            <person name="Jiang Y."/>
            <person name="Adhikari A."/>
            <person name="Zheng C.-J."/>
            <person name="Schuster L."/>
            <person name="Cowan T.M."/>
            <person name="Smanski M.J."/>
            <person name="Chevrette M.G."/>
            <person name="De Carvalho L.P.S."/>
            <person name="Shen B."/>
        </authorList>
    </citation>
    <scope>NUCLEOTIDE SEQUENCE [LARGE SCALE GENOMIC DNA]</scope>
    <source>
        <strain evidence="2 3">NPDC050545</strain>
    </source>
</reference>
<dbReference type="InterPro" id="IPR001509">
    <property type="entry name" value="Epimerase_deHydtase"/>
</dbReference>
<dbReference type="Pfam" id="PF01370">
    <property type="entry name" value="Epimerase"/>
    <property type="match status" value="1"/>
</dbReference>
<dbReference type="SUPFAM" id="SSF51735">
    <property type="entry name" value="NAD(P)-binding Rossmann-fold domains"/>
    <property type="match status" value="1"/>
</dbReference>
<dbReference type="RefSeq" id="WP_397079379.1">
    <property type="nucleotide sequence ID" value="NZ_JBITGY010000002.1"/>
</dbReference>
<accession>A0ABW7YLX4</accession>
<sequence length="289" mass="31968">MKILITGSSGFVGRHFARALDGLDLTLVDLMTGTDARDFFRTNHTRFDLVIHLAAVVGGRAQIEGAPLSLAVDLAIDADLFTWAMRTRPRRVVYFSSSAAYPVDLQNDFARPHRLREIDLKLTGNVGNPDLTYGWAKLTGEQLAQHAENDGLRIHVVRPFSGYGEDQDLTYPFPAFIRRAVQREDPFTIWGDGNQVRDWIHIDDIVAATLAVVEENVSGPVNLCTGRDISFGELARLVCQQAGYEPELTHILDAPQGVAYRVGDPTKLHTFYTPKIALEDGIARALAAK</sequence>
<gene>
    <name evidence="2" type="ORF">ACIBG2_05930</name>
</gene>
<evidence type="ECO:0000259" key="1">
    <source>
        <dbReference type="Pfam" id="PF01370"/>
    </source>
</evidence>
<protein>
    <submittedName>
        <fullName evidence="2">NAD-dependent epimerase/dehydratase family protein</fullName>
    </submittedName>
</protein>
<keyword evidence="3" id="KW-1185">Reference proteome</keyword>
<organism evidence="2 3">
    <name type="scientific">Nonomuraea typhae</name>
    <dbReference type="NCBI Taxonomy" id="2603600"/>
    <lineage>
        <taxon>Bacteria</taxon>
        <taxon>Bacillati</taxon>
        <taxon>Actinomycetota</taxon>
        <taxon>Actinomycetes</taxon>
        <taxon>Streptosporangiales</taxon>
        <taxon>Streptosporangiaceae</taxon>
        <taxon>Nonomuraea</taxon>
    </lineage>
</organism>
<dbReference type="PANTHER" id="PTHR43245:SF13">
    <property type="entry name" value="UDP-D-APIOSE_UDP-D-XYLOSE SYNTHASE 2"/>
    <property type="match status" value="1"/>
</dbReference>